<dbReference type="Gene3D" id="2.60.40.10">
    <property type="entry name" value="Immunoglobulins"/>
    <property type="match status" value="1"/>
</dbReference>
<dbReference type="CDD" id="cd00063">
    <property type="entry name" value="FN3"/>
    <property type="match status" value="1"/>
</dbReference>
<dbReference type="Proteomes" id="UP001165120">
    <property type="component" value="Unassembled WGS sequence"/>
</dbReference>
<evidence type="ECO:0000256" key="2">
    <source>
        <dbReference type="SAM" id="MobiDB-lite"/>
    </source>
</evidence>
<dbReference type="EMBL" id="BSXN01002842">
    <property type="protein sequence ID" value="GME77781.1"/>
    <property type="molecule type" value="Genomic_DNA"/>
</dbReference>
<feature type="compositionally biased region" description="Basic and acidic residues" evidence="2">
    <location>
        <begin position="201"/>
        <end position="217"/>
    </location>
</feature>
<name>A0A9W6WCP8_CANBO</name>
<evidence type="ECO:0000313" key="4">
    <source>
        <dbReference type="EMBL" id="GME77781.1"/>
    </source>
</evidence>
<evidence type="ECO:0000313" key="5">
    <source>
        <dbReference type="Proteomes" id="UP001165120"/>
    </source>
</evidence>
<feature type="coiled-coil region" evidence="1">
    <location>
        <begin position="259"/>
        <end position="426"/>
    </location>
</feature>
<gene>
    <name evidence="4" type="ORF">Cboi02_000563600</name>
</gene>
<dbReference type="SMART" id="SM00060">
    <property type="entry name" value="FN3"/>
    <property type="match status" value="1"/>
</dbReference>
<proteinExistence type="predicted"/>
<dbReference type="AlphaFoldDB" id="A0A9W6WCP8"/>
<accession>A0A9W6WCP8</accession>
<comment type="caution">
    <text evidence="4">The sequence shown here is derived from an EMBL/GenBank/DDBJ whole genome shotgun (WGS) entry which is preliminary data.</text>
</comment>
<feature type="compositionally biased region" description="Polar residues" evidence="2">
    <location>
        <begin position="77"/>
        <end position="86"/>
    </location>
</feature>
<organism evidence="4 5">
    <name type="scientific">Candida boidinii</name>
    <name type="common">Yeast</name>
    <dbReference type="NCBI Taxonomy" id="5477"/>
    <lineage>
        <taxon>Eukaryota</taxon>
        <taxon>Fungi</taxon>
        <taxon>Dikarya</taxon>
        <taxon>Ascomycota</taxon>
        <taxon>Saccharomycotina</taxon>
        <taxon>Pichiomycetes</taxon>
        <taxon>Pichiales</taxon>
        <taxon>Pichiaceae</taxon>
        <taxon>Ogataea</taxon>
        <taxon>Ogataea/Candida clade</taxon>
    </lineage>
</organism>
<dbReference type="InterPro" id="IPR013783">
    <property type="entry name" value="Ig-like_fold"/>
</dbReference>
<protein>
    <submittedName>
        <fullName evidence="4">Unnamed protein product</fullName>
    </submittedName>
</protein>
<dbReference type="SUPFAM" id="SSF49265">
    <property type="entry name" value="Fibronectin type III"/>
    <property type="match status" value="1"/>
</dbReference>
<evidence type="ECO:0000256" key="1">
    <source>
        <dbReference type="SAM" id="Coils"/>
    </source>
</evidence>
<dbReference type="PROSITE" id="PS50853">
    <property type="entry name" value="FN3"/>
    <property type="match status" value="1"/>
</dbReference>
<keyword evidence="5" id="KW-1185">Reference proteome</keyword>
<sequence>MFIPIALAIFGFFWLLNRFLSLLLVPITKIIKSLNISIPTVPLISVDKVSDNSMVLHWNSSPSVFDDSEKDTENEKTQLTTDGPPILQNTSPSAISHYVLYINGLKAAIIDGNSKSCVVEGLLPDSNYQVDIVAFNMANFRSKSSPIYVKTRKTPILNIDGNPIDRITGSSTTNHPDDLLFVLAGGKNDKITKHPSFRQSSPHDRTRSRSNTIDRDTNNASSSNNHNNNNNNNMAVSTSIAPNLITDIEELRFLLETGLDEVRELMKSYKESSNEFKEEESNLLAEREEARERRKIEASNRTSLKNEIKYLEEARRKSENKVSQNQSKLQERLKKINKKEEEIEKWKLILKQKTENYDNLSRNENFEKTKLNLKIENLNKDIFSIQSENHDIEEDIKDELANRKKLDLLKQQLTSLFETLKKATDMKSGLVGGDGVKAFDSITAIKPEWKEDILRQIVLDSEAESHWRALQQKEFRRYAQLKNELAVLKENIT</sequence>
<feature type="region of interest" description="Disordered" evidence="2">
    <location>
        <begin position="190"/>
        <end position="235"/>
    </location>
</feature>
<feature type="region of interest" description="Disordered" evidence="2">
    <location>
        <begin position="64"/>
        <end position="86"/>
    </location>
</feature>
<evidence type="ECO:0000259" key="3">
    <source>
        <dbReference type="PROSITE" id="PS50853"/>
    </source>
</evidence>
<dbReference type="InterPro" id="IPR003961">
    <property type="entry name" value="FN3_dom"/>
</dbReference>
<reference evidence="4" key="1">
    <citation type="submission" date="2023-04" db="EMBL/GenBank/DDBJ databases">
        <title>Candida boidinii NBRC 10035.</title>
        <authorList>
            <person name="Ichikawa N."/>
            <person name="Sato H."/>
            <person name="Tonouchi N."/>
        </authorList>
    </citation>
    <scope>NUCLEOTIDE SEQUENCE</scope>
    <source>
        <strain evidence="4">NBRC 10035</strain>
    </source>
</reference>
<feature type="domain" description="Fibronectin type-III" evidence="3">
    <location>
        <begin position="61"/>
        <end position="154"/>
    </location>
</feature>
<dbReference type="InterPro" id="IPR036116">
    <property type="entry name" value="FN3_sf"/>
</dbReference>
<keyword evidence="1" id="KW-0175">Coiled coil</keyword>
<feature type="compositionally biased region" description="Low complexity" evidence="2">
    <location>
        <begin position="218"/>
        <end position="233"/>
    </location>
</feature>